<dbReference type="CDD" id="cd18032">
    <property type="entry name" value="DEXHc_RE_I_III_res"/>
    <property type="match status" value="1"/>
</dbReference>
<dbReference type="PANTHER" id="PTHR47396:SF1">
    <property type="entry name" value="ATP-DEPENDENT HELICASE IRC3-RELATED"/>
    <property type="match status" value="1"/>
</dbReference>
<dbReference type="Gene3D" id="3.90.1570.30">
    <property type="match status" value="1"/>
</dbReference>
<reference evidence="2 3" key="1">
    <citation type="submission" date="2019-12" db="EMBL/GenBank/DDBJ databases">
        <authorList>
            <person name="An T."/>
        </authorList>
    </citation>
    <scope>NUCLEOTIDE SEQUENCE [LARGE SCALE GENOMIC DNA]</scope>
    <source>
        <strain evidence="2 3">JCM 19900</strain>
    </source>
</reference>
<dbReference type="Pfam" id="PF08463">
    <property type="entry name" value="EcoEI_R_C"/>
    <property type="match status" value="1"/>
</dbReference>
<dbReference type="Gene3D" id="2.60.40.1120">
    <property type="entry name" value="Carboxypeptidase-like, regulatory domain"/>
    <property type="match status" value="1"/>
</dbReference>
<evidence type="ECO:0000259" key="1">
    <source>
        <dbReference type="PROSITE" id="PS51192"/>
    </source>
</evidence>
<dbReference type="InterPro" id="IPR006935">
    <property type="entry name" value="Helicase/UvrB_N"/>
</dbReference>
<dbReference type="InterPro" id="IPR013670">
    <property type="entry name" value="EcoEI_R_C_dom"/>
</dbReference>
<feature type="domain" description="Helicase ATP-binding" evidence="1">
    <location>
        <begin position="193"/>
        <end position="362"/>
    </location>
</feature>
<dbReference type="Proteomes" id="UP001317488">
    <property type="component" value="Chromosome"/>
</dbReference>
<dbReference type="SMART" id="SM00487">
    <property type="entry name" value="DEXDc"/>
    <property type="match status" value="1"/>
</dbReference>
<dbReference type="GO" id="GO:0004386">
    <property type="term" value="F:helicase activity"/>
    <property type="evidence" value="ECO:0007669"/>
    <property type="project" value="UniProtKB-KW"/>
</dbReference>
<dbReference type="RefSeq" id="WP_028494497.1">
    <property type="nucleotide sequence ID" value="NZ_CP046617.1"/>
</dbReference>
<name>A0ABY7RRD9_9DEIN</name>
<dbReference type="SUPFAM" id="SSF52540">
    <property type="entry name" value="P-loop containing nucleoside triphosphate hydrolases"/>
    <property type="match status" value="1"/>
</dbReference>
<dbReference type="CDD" id="cd18799">
    <property type="entry name" value="SF2_C_EcoAI-like"/>
    <property type="match status" value="1"/>
</dbReference>
<dbReference type="EMBL" id="CP046617">
    <property type="protein sequence ID" value="WCM38905.1"/>
    <property type="molecule type" value="Genomic_DNA"/>
</dbReference>
<keyword evidence="3" id="KW-1185">Reference proteome</keyword>
<sequence length="891" mass="101524">MSLNEAETRARLVDPKLKAAGWTDREVNREFWYSTNYLYAPGKILLVGDKARRGKPKRVDYLLRYTDGFPIAVVEAEPEGSPPEAGLEQAKRYAQDLGLAFAYATNGHRILEYDFFTHTSRELTAFPTPKELWERWTLNTGLQQPTPGSLREAPAVYGLPVSGNPLLHPYCPEDRCGKRPHYFQERAVREVILRIMRGQKRILLTMATGTGKTFVALQIVWKLLKSKWLQQRHPERPARVLFLADRVVLRNQAYNTFSPFSTGDSEPRYLIEGEPLSLNRDLYFGIYQTLWSPTEDGRRLYEKFPPDFFDLVIIDECHRSGWGTWREILEHFGSAIHLGMTATPKQDENVDTYAYFCAEEPEIAIDPQDPSRGTWRPPAFQYSLGQGIEDGFLATYKVHRVRTTLDANGLRLEDAIEQGADVFIPEDVEPREIYTTPQFEREITVPDRTRAMVKHLAGLLRRFGPMEKTMVFCVDMEHARLVARLLQDEFGPETGLDNYAVPIVSEEGEEALRWLEAFADSTKKAPVVATTAELLSTGVDVPSCRNIVFMKTISSPVLFKQIIGRGSRLDPATDKYWFRIIDFTGATRLFDQWDRPPGPPPEVPKGPFTARLEGVVVHAHTKELLVGASVSVRMGPNIQQGPIRTDGEGRFVFERLPGGTLTVIVRAPRFAQRELRVDALADETVFVEVSLKPETKSARKIRVEGLQVTIADEAIFTIDATGQQLSLTEYQAYTRQRVRQHAPTLSDLRGIWVDSNRRRRFLEDLRNVSIHPELLAEVEGNTEADAFDLLAHIAFGAPVRTRGERATAFLNREQAFLRRHRAEAREVILELLDKYRAGGIEQLEPEIFGVSPFREWGGAVKLSRWFEGLDGLRMALKEMRERLYPIWEVKQ</sequence>
<keyword evidence="2" id="KW-0067">ATP-binding</keyword>
<dbReference type="Pfam" id="PF13620">
    <property type="entry name" value="CarboxypepD_reg"/>
    <property type="match status" value="1"/>
</dbReference>
<dbReference type="InterPro" id="IPR050742">
    <property type="entry name" value="Helicase_Restrict-Modif_Enz"/>
</dbReference>
<dbReference type="PROSITE" id="PS51192">
    <property type="entry name" value="HELICASE_ATP_BIND_1"/>
    <property type="match status" value="1"/>
</dbReference>
<dbReference type="PANTHER" id="PTHR47396">
    <property type="entry name" value="TYPE I RESTRICTION ENZYME ECOKI R PROTEIN"/>
    <property type="match status" value="1"/>
</dbReference>
<dbReference type="SUPFAM" id="SSF49464">
    <property type="entry name" value="Carboxypeptidase regulatory domain-like"/>
    <property type="match status" value="1"/>
</dbReference>
<accession>A0ABY7RRD9</accession>
<gene>
    <name evidence="2" type="ORF">GO600_01595</name>
</gene>
<proteinExistence type="predicted"/>
<dbReference type="Gene3D" id="3.40.50.300">
    <property type="entry name" value="P-loop containing nucleotide triphosphate hydrolases"/>
    <property type="match status" value="2"/>
</dbReference>
<keyword evidence="2" id="KW-0378">Hydrolase</keyword>
<dbReference type="InterPro" id="IPR027417">
    <property type="entry name" value="P-loop_NTPase"/>
</dbReference>
<dbReference type="InterPro" id="IPR014001">
    <property type="entry name" value="Helicase_ATP-bd"/>
</dbReference>
<evidence type="ECO:0000313" key="3">
    <source>
        <dbReference type="Proteomes" id="UP001317488"/>
    </source>
</evidence>
<dbReference type="InterPro" id="IPR008969">
    <property type="entry name" value="CarboxyPept-like_regulatory"/>
</dbReference>
<keyword evidence="2" id="KW-0347">Helicase</keyword>
<dbReference type="Pfam" id="PF04851">
    <property type="entry name" value="ResIII"/>
    <property type="match status" value="1"/>
</dbReference>
<protein>
    <submittedName>
        <fullName evidence="2">DEAD/DEAH box helicase</fullName>
    </submittedName>
</protein>
<evidence type="ECO:0000313" key="2">
    <source>
        <dbReference type="EMBL" id="WCM38905.1"/>
    </source>
</evidence>
<organism evidence="2 3">
    <name type="scientific">Thermus antranikianii</name>
    <dbReference type="NCBI Taxonomy" id="88190"/>
    <lineage>
        <taxon>Bacteria</taxon>
        <taxon>Thermotogati</taxon>
        <taxon>Deinococcota</taxon>
        <taxon>Deinococci</taxon>
        <taxon>Thermales</taxon>
        <taxon>Thermaceae</taxon>
        <taxon>Thermus</taxon>
    </lineage>
</organism>
<keyword evidence="2" id="KW-0547">Nucleotide-binding</keyword>